<dbReference type="AlphaFoldDB" id="A0A1N6NBK2"/>
<comment type="subcellular location">
    <subcellularLocation>
        <location evidence="1">Membrane</location>
        <topology evidence="1">Single-pass membrane protein</topology>
    </subcellularLocation>
</comment>
<dbReference type="Proteomes" id="UP000186400">
    <property type="component" value="Unassembled WGS sequence"/>
</dbReference>
<evidence type="ECO:0000256" key="6">
    <source>
        <dbReference type="PIRNR" id="PIRNR005651"/>
    </source>
</evidence>
<dbReference type="PIRSF" id="PIRSF005651">
    <property type="entry name" value="HflC"/>
    <property type="match status" value="1"/>
</dbReference>
<proteinExistence type="inferred from homology"/>
<dbReference type="OrthoDB" id="9809197at2"/>
<evidence type="ECO:0000256" key="1">
    <source>
        <dbReference type="ARBA" id="ARBA00004167"/>
    </source>
</evidence>
<evidence type="ECO:0000256" key="3">
    <source>
        <dbReference type="ARBA" id="ARBA00022692"/>
    </source>
</evidence>
<dbReference type="SMART" id="SM00244">
    <property type="entry name" value="PHB"/>
    <property type="match status" value="1"/>
</dbReference>
<feature type="transmembrane region" description="Helical" evidence="7">
    <location>
        <begin position="7"/>
        <end position="27"/>
    </location>
</feature>
<evidence type="ECO:0000256" key="4">
    <source>
        <dbReference type="ARBA" id="ARBA00022989"/>
    </source>
</evidence>
<accession>A0A1N6NBK2</accession>
<feature type="domain" description="Band 7" evidence="8">
    <location>
        <begin position="22"/>
        <end position="231"/>
    </location>
</feature>
<dbReference type="InterPro" id="IPR001107">
    <property type="entry name" value="Band_7"/>
</dbReference>
<keyword evidence="10" id="KW-1185">Reference proteome</keyword>
<keyword evidence="9" id="KW-0378">Hydrolase</keyword>
<name>A0A1N6NBK2_9SPIO</name>
<protein>
    <recommendedName>
        <fullName evidence="6">Protein HflC</fullName>
    </recommendedName>
</protein>
<evidence type="ECO:0000256" key="5">
    <source>
        <dbReference type="ARBA" id="ARBA00023136"/>
    </source>
</evidence>
<organism evidence="9 10">
    <name type="scientific">Alkalispirochaeta americana</name>
    <dbReference type="NCBI Taxonomy" id="159291"/>
    <lineage>
        <taxon>Bacteria</taxon>
        <taxon>Pseudomonadati</taxon>
        <taxon>Spirochaetota</taxon>
        <taxon>Spirochaetia</taxon>
        <taxon>Spirochaetales</taxon>
        <taxon>Spirochaetaceae</taxon>
        <taxon>Alkalispirochaeta</taxon>
    </lineage>
</organism>
<dbReference type="STRING" id="159291.SAMN05920897_101173"/>
<dbReference type="InterPro" id="IPR010200">
    <property type="entry name" value="HflC"/>
</dbReference>
<dbReference type="RefSeq" id="WP_076487399.1">
    <property type="nucleotide sequence ID" value="NZ_FTMS01000001.1"/>
</dbReference>
<keyword evidence="4 7" id="KW-1133">Transmembrane helix</keyword>
<dbReference type="NCBIfam" id="TIGR01932">
    <property type="entry name" value="hflC"/>
    <property type="match status" value="1"/>
</dbReference>
<dbReference type="CDD" id="cd03405">
    <property type="entry name" value="SPFH_HflC"/>
    <property type="match status" value="1"/>
</dbReference>
<sequence>MKKISSILTVLLVAGIFLVILGPFYIVPEGRQALIIRFGQIVKVTQDAGLHLKTPVIDQVVPYSARILSWDGEARRMPTSENQFIWVDTTARWVIQDPDLFYRAVTTMERAYSRLNDVIESAVRTVISGHSLEEAVRDSNVINEIVRSQPMPSQAELAAEDGDDRRLREITNLLAVVENQPNISIGRQALSEVMLTRANETAQEMGIEIKDIVIRQIRYSADLTESVYERMVSERRQIAEAYRSYGEGRKQELLGQRDNERRSIISEAYERAETIRGTSDAEAATIYTNAYRQDPEFFAFWRAIESYRKTMPQFRKTLSTDMDYFNFLYSEEG</sequence>
<dbReference type="SUPFAM" id="SSF117892">
    <property type="entry name" value="Band 7/SPFH domain"/>
    <property type="match status" value="2"/>
</dbReference>
<evidence type="ECO:0000259" key="8">
    <source>
        <dbReference type="SMART" id="SM00244"/>
    </source>
</evidence>
<dbReference type="InterPro" id="IPR036013">
    <property type="entry name" value="Band_7/SPFH_dom_sf"/>
</dbReference>
<keyword evidence="3 7" id="KW-0812">Transmembrane</keyword>
<gene>
    <name evidence="9" type="ORF">SAMN05920897_101173</name>
</gene>
<dbReference type="EMBL" id="FTMS01000001">
    <property type="protein sequence ID" value="SIP89469.1"/>
    <property type="molecule type" value="Genomic_DNA"/>
</dbReference>
<reference evidence="9 10" key="1">
    <citation type="submission" date="2017-01" db="EMBL/GenBank/DDBJ databases">
        <authorList>
            <person name="Mah S.A."/>
            <person name="Swanson W.J."/>
            <person name="Moy G.W."/>
            <person name="Vacquier V.D."/>
        </authorList>
    </citation>
    <scope>NUCLEOTIDE SEQUENCE [LARGE SCALE GENOMIC DNA]</scope>
    <source>
        <strain evidence="9 10">ASpG1</strain>
    </source>
</reference>
<evidence type="ECO:0000256" key="2">
    <source>
        <dbReference type="ARBA" id="ARBA00007862"/>
    </source>
</evidence>
<keyword evidence="9" id="KW-0645">Protease</keyword>
<evidence type="ECO:0000313" key="10">
    <source>
        <dbReference type="Proteomes" id="UP000186400"/>
    </source>
</evidence>
<dbReference type="GO" id="GO:0008233">
    <property type="term" value="F:peptidase activity"/>
    <property type="evidence" value="ECO:0007669"/>
    <property type="project" value="UniProtKB-KW"/>
</dbReference>
<dbReference type="Pfam" id="PF01145">
    <property type="entry name" value="Band_7"/>
    <property type="match status" value="2"/>
</dbReference>
<comment type="similarity">
    <text evidence="2 6">Belongs to the band 7/mec-2 family. HflC subfamily.</text>
</comment>
<dbReference type="PANTHER" id="PTHR42911">
    <property type="entry name" value="MODULATOR OF FTSH PROTEASE HFLC"/>
    <property type="match status" value="1"/>
</dbReference>
<evidence type="ECO:0000313" key="9">
    <source>
        <dbReference type="EMBL" id="SIP89469.1"/>
    </source>
</evidence>
<evidence type="ECO:0000256" key="7">
    <source>
        <dbReference type="SAM" id="Phobius"/>
    </source>
</evidence>
<dbReference type="PANTHER" id="PTHR42911:SF1">
    <property type="entry name" value="MODULATOR OF FTSH PROTEASE HFLC"/>
    <property type="match status" value="1"/>
</dbReference>
<dbReference type="Gene3D" id="3.30.479.30">
    <property type="entry name" value="Band 7 domain"/>
    <property type="match status" value="1"/>
</dbReference>
<keyword evidence="5 7" id="KW-0472">Membrane</keyword>
<comment type="function">
    <text evidence="6">HflC and HflK could regulate a protease.</text>
</comment>
<dbReference type="GO" id="GO:0016020">
    <property type="term" value="C:membrane"/>
    <property type="evidence" value="ECO:0007669"/>
    <property type="project" value="UniProtKB-SubCell"/>
</dbReference>
<dbReference type="GO" id="GO:0006508">
    <property type="term" value="P:proteolysis"/>
    <property type="evidence" value="ECO:0007669"/>
    <property type="project" value="UniProtKB-KW"/>
</dbReference>